<dbReference type="InterPro" id="IPR012916">
    <property type="entry name" value="RED_N"/>
</dbReference>
<feature type="region of interest" description="Disordered" evidence="5">
    <location>
        <begin position="457"/>
        <end position="488"/>
    </location>
</feature>
<accession>A0A163JP86</accession>
<reference evidence="8" key="1">
    <citation type="submission" date="2016-04" db="EMBL/GenBank/DDBJ databases">
        <authorList>
            <person name="Evans L.H."/>
            <person name="Alamgir A."/>
            <person name="Owens N."/>
            <person name="Weber N.D."/>
            <person name="Virtaneva K."/>
            <person name="Barbian K."/>
            <person name="Babar A."/>
            <person name="Rosenke K."/>
        </authorList>
    </citation>
    <scope>NUCLEOTIDE SEQUENCE [LARGE SCALE GENOMIC DNA]</scope>
    <source>
        <strain evidence="8">CBS 101.48</strain>
    </source>
</reference>
<comment type="similarity">
    <text evidence="2">Belongs to the RED family.</text>
</comment>
<dbReference type="Proteomes" id="UP000078561">
    <property type="component" value="Unassembled WGS sequence"/>
</dbReference>
<sequence>MADDGLSQEDFRKLLQTPRPGSETSTSRFKPPAPKAPRNEGSAVFAKPASVKYKKKRNTDEASGPGKSNYRDRAAERRIGELNDTSEDQQTTEDLLRPVEEDEALDPQQVYEQSKYLGGDIQHTHLVKGLDFTLLNKVRRQMEEQPDDSKNSNSDDDDNDDDDDDKDDPAATDEQAEDALDDAMDRLDRGEKMMDEGMEDALAMDVSHLSVTAKALSTLFARSSPKGDNDTTTPHELFRPGRMAFLFPVAKEIGADPFAIPTAVIRSKGHVTEQQQLSSQASGWSDDALQESELVLSKVVQVMLRSRQQQELQQKKDLEKQHSKINVAPSIPLPSNNDDDDDDDDDNLIFSDVEGDYELDTSTLGKQPSSTDQTPAATQHTNYFVDNDDVDMDQQQTAEASEILANAMEPSKKRTYDMAGPEETIDTDSQDMDMFGLSTSALPTSFADRQRMVVMDDDDEQDDASKRQQAATLLVDQGTHKNKKAQLSRWDFDDEEQWQHYKSTVEIQPKSAAQFGVKMGDGRKRNKERRVMTDKQKLNREYQQVKGIMDKKYGKS</sequence>
<feature type="domain" description="RED-like N-terminal" evidence="7">
    <location>
        <begin position="52"/>
        <end position="315"/>
    </location>
</feature>
<feature type="region of interest" description="Disordered" evidence="5">
    <location>
        <begin position="512"/>
        <end position="535"/>
    </location>
</feature>
<feature type="region of interest" description="Disordered" evidence="5">
    <location>
        <begin position="404"/>
        <end position="436"/>
    </location>
</feature>
<evidence type="ECO:0000313" key="9">
    <source>
        <dbReference type="Proteomes" id="UP000078561"/>
    </source>
</evidence>
<feature type="compositionally biased region" description="Acidic residues" evidence="5">
    <location>
        <begin position="154"/>
        <end position="182"/>
    </location>
</feature>
<feature type="region of interest" description="Disordered" evidence="5">
    <location>
        <begin position="137"/>
        <end position="183"/>
    </location>
</feature>
<dbReference type="PANTHER" id="PTHR12765">
    <property type="entry name" value="RED PROTEIN IK FACTOR CYTOKINE IK"/>
    <property type="match status" value="1"/>
</dbReference>
<keyword evidence="9" id="KW-1185">Reference proteome</keyword>
<dbReference type="AlphaFoldDB" id="A0A163JP86"/>
<evidence type="ECO:0000256" key="4">
    <source>
        <dbReference type="ARBA" id="ARBA00023242"/>
    </source>
</evidence>
<feature type="region of interest" description="Disordered" evidence="5">
    <location>
        <begin position="1"/>
        <end position="111"/>
    </location>
</feature>
<gene>
    <name evidence="8" type="primary">ABSGL_07325.1 scaffold 8717</name>
</gene>
<comment type="subcellular location">
    <subcellularLocation>
        <location evidence="1">Nucleus</location>
    </subcellularLocation>
</comment>
<keyword evidence="4" id="KW-0539">Nucleus</keyword>
<feature type="compositionally biased region" description="Basic and acidic residues" evidence="5">
    <location>
        <begin position="140"/>
        <end position="150"/>
    </location>
</feature>
<keyword evidence="3" id="KW-0677">Repeat</keyword>
<evidence type="ECO:0000256" key="2">
    <source>
        <dbReference type="ARBA" id="ARBA00006660"/>
    </source>
</evidence>
<feature type="region of interest" description="Disordered" evidence="5">
    <location>
        <begin position="313"/>
        <end position="350"/>
    </location>
</feature>
<dbReference type="InParanoid" id="A0A163JP86"/>
<dbReference type="InterPro" id="IPR012492">
    <property type="entry name" value="RED_C"/>
</dbReference>
<dbReference type="EMBL" id="LT553527">
    <property type="protein sequence ID" value="SAM01584.1"/>
    <property type="molecule type" value="Genomic_DNA"/>
</dbReference>
<name>A0A163JP86_ABSGL</name>
<organism evidence="8">
    <name type="scientific">Absidia glauca</name>
    <name type="common">Pin mould</name>
    <dbReference type="NCBI Taxonomy" id="4829"/>
    <lineage>
        <taxon>Eukaryota</taxon>
        <taxon>Fungi</taxon>
        <taxon>Fungi incertae sedis</taxon>
        <taxon>Mucoromycota</taxon>
        <taxon>Mucoromycotina</taxon>
        <taxon>Mucoromycetes</taxon>
        <taxon>Mucorales</taxon>
        <taxon>Cunninghamellaceae</taxon>
        <taxon>Absidia</taxon>
    </lineage>
</organism>
<evidence type="ECO:0008006" key="10">
    <source>
        <dbReference type="Google" id="ProtNLM"/>
    </source>
</evidence>
<protein>
    <recommendedName>
        <fullName evidence="10">RED-like N-terminal domain-containing protein</fullName>
    </recommendedName>
</protein>
<dbReference type="InterPro" id="IPR039896">
    <property type="entry name" value="Red-like"/>
</dbReference>
<feature type="compositionally biased region" description="Basic and acidic residues" evidence="5">
    <location>
        <begin position="69"/>
        <end position="81"/>
    </location>
</feature>
<dbReference type="STRING" id="4829.A0A163JP86"/>
<feature type="compositionally biased region" description="Basic and acidic residues" evidence="5">
    <location>
        <begin position="313"/>
        <end position="322"/>
    </location>
</feature>
<evidence type="ECO:0000256" key="1">
    <source>
        <dbReference type="ARBA" id="ARBA00004123"/>
    </source>
</evidence>
<feature type="compositionally biased region" description="Acidic residues" evidence="5">
    <location>
        <begin position="337"/>
        <end position="350"/>
    </location>
</feature>
<dbReference type="GO" id="GO:0005634">
    <property type="term" value="C:nucleus"/>
    <property type="evidence" value="ECO:0007669"/>
    <property type="project" value="UniProtKB-SubCell"/>
</dbReference>
<evidence type="ECO:0000256" key="3">
    <source>
        <dbReference type="ARBA" id="ARBA00022737"/>
    </source>
</evidence>
<dbReference type="OrthoDB" id="3366823at2759"/>
<feature type="domain" description="Protein RED C-terminal" evidence="6">
    <location>
        <begin position="480"/>
        <end position="553"/>
    </location>
</feature>
<evidence type="ECO:0000256" key="5">
    <source>
        <dbReference type="SAM" id="MobiDB-lite"/>
    </source>
</evidence>
<evidence type="ECO:0000313" key="8">
    <source>
        <dbReference type="EMBL" id="SAM01584.1"/>
    </source>
</evidence>
<dbReference type="OMA" id="WQQTNGY"/>
<evidence type="ECO:0000259" key="7">
    <source>
        <dbReference type="Pfam" id="PF07808"/>
    </source>
</evidence>
<proteinExistence type="inferred from homology"/>
<evidence type="ECO:0000259" key="6">
    <source>
        <dbReference type="Pfam" id="PF07807"/>
    </source>
</evidence>
<dbReference type="Pfam" id="PF07807">
    <property type="entry name" value="RED_C"/>
    <property type="match status" value="1"/>
</dbReference>
<dbReference type="Pfam" id="PF07808">
    <property type="entry name" value="RED_N"/>
    <property type="match status" value="1"/>
</dbReference>